<dbReference type="Proteomes" id="UP000184932">
    <property type="component" value="Unassembled WGS sequence"/>
</dbReference>
<dbReference type="RefSeq" id="WP_074254646.1">
    <property type="nucleotide sequence ID" value="NZ_FSRL01000001.1"/>
</dbReference>
<name>A0A1N6E8Q5_9RHOB</name>
<reference evidence="3" key="1">
    <citation type="submission" date="2016-11" db="EMBL/GenBank/DDBJ databases">
        <authorList>
            <person name="Varghese N."/>
            <person name="Submissions S."/>
        </authorList>
    </citation>
    <scope>NUCLEOTIDE SEQUENCE [LARGE SCALE GENOMIC DNA]</scope>
    <source>
        <strain evidence="3">DSM 29440</strain>
    </source>
</reference>
<feature type="chain" id="PRO_5013065630" description="Lipoprotein" evidence="1">
    <location>
        <begin position="20"/>
        <end position="192"/>
    </location>
</feature>
<evidence type="ECO:0000313" key="3">
    <source>
        <dbReference type="Proteomes" id="UP000184932"/>
    </source>
</evidence>
<organism evidence="2 3">
    <name type="scientific">Vannielia litorea</name>
    <dbReference type="NCBI Taxonomy" id="1217970"/>
    <lineage>
        <taxon>Bacteria</taxon>
        <taxon>Pseudomonadati</taxon>
        <taxon>Pseudomonadota</taxon>
        <taxon>Alphaproteobacteria</taxon>
        <taxon>Rhodobacterales</taxon>
        <taxon>Paracoccaceae</taxon>
        <taxon>Vannielia</taxon>
    </lineage>
</organism>
<dbReference type="PROSITE" id="PS51257">
    <property type="entry name" value="PROKAR_LIPOPROTEIN"/>
    <property type="match status" value="1"/>
</dbReference>
<dbReference type="OrthoDB" id="7872144at2"/>
<keyword evidence="3" id="KW-1185">Reference proteome</keyword>
<protein>
    <recommendedName>
        <fullName evidence="4">Lipoprotein</fullName>
    </recommendedName>
</protein>
<proteinExistence type="predicted"/>
<dbReference type="STRING" id="1217970.SAMN05444002_0463"/>
<keyword evidence="1" id="KW-0732">Signal</keyword>
<evidence type="ECO:0000313" key="2">
    <source>
        <dbReference type="EMBL" id="SIN79408.1"/>
    </source>
</evidence>
<evidence type="ECO:0000256" key="1">
    <source>
        <dbReference type="SAM" id="SignalP"/>
    </source>
</evidence>
<gene>
    <name evidence="2" type="ORF">SAMN05444002_0463</name>
</gene>
<accession>A0A1N6E8Q5</accession>
<dbReference type="AlphaFoldDB" id="A0A1N6E8Q5"/>
<feature type="signal peptide" evidence="1">
    <location>
        <begin position="1"/>
        <end position="19"/>
    </location>
</feature>
<sequence length="192" mass="20911">MRHLICSIGLVAAASPALAACPVAADMERGLRLGLATGEVEEVTRGTAEGETRSRFIVEGYVSEVRLGQGVFPLEVREEENGTEVATPTTYRYATPLPAPAPGLEVSLELVVEGDETRQERHDYSFGTPVTWTYGSCAYEVIPVRTVHFRDGTEVSRDSLHYLVAFGHSYLAGYSDGESEDVYTYVSVEAMP</sequence>
<dbReference type="EMBL" id="FSRL01000001">
    <property type="protein sequence ID" value="SIN79408.1"/>
    <property type="molecule type" value="Genomic_DNA"/>
</dbReference>
<evidence type="ECO:0008006" key="4">
    <source>
        <dbReference type="Google" id="ProtNLM"/>
    </source>
</evidence>